<evidence type="ECO:0000259" key="23">
    <source>
        <dbReference type="Pfam" id="PF01602"/>
    </source>
</evidence>
<dbReference type="InterPro" id="IPR049315">
    <property type="entry name" value="GDC-P_N"/>
</dbReference>
<keyword evidence="10" id="KW-0677">Repeat</keyword>
<evidence type="ECO:0000259" key="25">
    <source>
        <dbReference type="Pfam" id="PF08752"/>
    </source>
</evidence>
<keyword evidence="16" id="KW-0472">Membrane</keyword>
<evidence type="ECO:0000256" key="16">
    <source>
        <dbReference type="ARBA" id="ARBA00023136"/>
    </source>
</evidence>
<dbReference type="PANTHER" id="PTHR11773">
    <property type="entry name" value="GLYCINE DEHYDROGENASE, DECARBOXYLATING"/>
    <property type="match status" value="1"/>
</dbReference>
<dbReference type="InterPro" id="IPR020581">
    <property type="entry name" value="GDC_P"/>
</dbReference>
<dbReference type="InterPro" id="IPR016024">
    <property type="entry name" value="ARM-type_fold"/>
</dbReference>
<keyword evidence="8" id="KW-0813">Transport</keyword>
<dbReference type="Gene3D" id="3.30.310.10">
    <property type="entry name" value="TATA-Binding Protein"/>
    <property type="match status" value="1"/>
</dbReference>
<feature type="compositionally biased region" description="Low complexity" evidence="22">
    <location>
        <begin position="679"/>
        <end position="694"/>
    </location>
</feature>
<evidence type="ECO:0000313" key="28">
    <source>
        <dbReference type="EMBL" id="KAF4665799.1"/>
    </source>
</evidence>
<dbReference type="Pfam" id="PF02347">
    <property type="entry name" value="GDC-P"/>
    <property type="match status" value="2"/>
</dbReference>
<dbReference type="GO" id="GO:0004375">
    <property type="term" value="F:glycine dehydrogenase (decarboxylating) activity"/>
    <property type="evidence" value="ECO:0007669"/>
    <property type="project" value="UniProtKB-EC"/>
</dbReference>
<keyword evidence="11" id="KW-0931">ER-Golgi transport</keyword>
<gene>
    <name evidence="28" type="ORF">FOL47_004428</name>
</gene>
<dbReference type="InterPro" id="IPR012295">
    <property type="entry name" value="TBP_dom_sf"/>
</dbReference>
<protein>
    <recommendedName>
        <fullName evidence="7">glycine dehydrogenase (aminomethyl-transferring)</fullName>
        <ecNumber evidence="7">1.4.4.2</ecNumber>
    </recommendedName>
    <alternativeName>
        <fullName evidence="20">Gamma-coat protein</fullName>
    </alternativeName>
</protein>
<comment type="similarity">
    <text evidence="4">Belongs to the COPG family.</text>
</comment>
<feature type="domain" description="Glycine cleavage system P-protein N-terminal" evidence="24">
    <location>
        <begin position="1482"/>
        <end position="1755"/>
    </location>
</feature>
<feature type="region of interest" description="Disordered" evidence="22">
    <location>
        <begin position="669"/>
        <end position="694"/>
    </location>
</feature>
<feature type="domain" description="Glycine cleavage system P-protein N-terminal" evidence="24">
    <location>
        <begin position="1026"/>
        <end position="1458"/>
    </location>
</feature>
<evidence type="ECO:0000259" key="26">
    <source>
        <dbReference type="Pfam" id="PF16381"/>
    </source>
</evidence>
<dbReference type="InterPro" id="IPR049316">
    <property type="entry name" value="GDC-P_C"/>
</dbReference>
<dbReference type="SUPFAM" id="SSF55711">
    <property type="entry name" value="Subdomain of clathrin and coatomer appendage domain"/>
    <property type="match status" value="1"/>
</dbReference>
<keyword evidence="12 21" id="KW-0663">Pyridoxal phosphate</keyword>
<dbReference type="PANTHER" id="PTHR11773:SF1">
    <property type="entry name" value="GLYCINE DEHYDROGENASE (DECARBOXYLATING), MITOCHONDRIAL"/>
    <property type="match status" value="1"/>
</dbReference>
<dbReference type="GO" id="GO:0005739">
    <property type="term" value="C:mitochondrion"/>
    <property type="evidence" value="ECO:0007669"/>
    <property type="project" value="TreeGrafter"/>
</dbReference>
<comment type="function">
    <text evidence="18">The coatomer is a cytosolic protein complex that binds to dilysine motifs and reversibly associates with Golgi non-clathrin-coated vesicles, which further mediate biosynthetic protein transport from the ER, via the Golgi up to the trans Golgi network. Coatomer complex is required for budding from Golgi membranes, and is essential for the retrograde Golgi-to-ER transport of dilysine-tagged proteins.</text>
</comment>
<dbReference type="Pfam" id="PF16381">
    <property type="entry name" value="Coatomer_g_Cpla"/>
    <property type="match status" value="1"/>
</dbReference>
<dbReference type="Pfam" id="PF01602">
    <property type="entry name" value="Adaptin_N"/>
    <property type="match status" value="1"/>
</dbReference>
<comment type="subcellular location">
    <subcellularLocation>
        <location evidence="3">Cytoplasmic vesicle</location>
        <location evidence="3">COPI-coated vesicle membrane</location>
        <topology evidence="3">Peripheral membrane protein</topology>
        <orientation evidence="3">Cytoplasmic side</orientation>
    </subcellularLocation>
    <subcellularLocation>
        <location evidence="2">Golgi apparatus membrane</location>
        <topology evidence="2">Peripheral membrane protein</topology>
        <orientation evidence="2">Cytoplasmic side</orientation>
    </subcellularLocation>
</comment>
<keyword evidence="14" id="KW-0560">Oxidoreductase</keyword>
<dbReference type="Pfam" id="PF08752">
    <property type="entry name" value="COP-gamma_platf"/>
    <property type="match status" value="1"/>
</dbReference>
<comment type="cofactor">
    <cofactor evidence="1 21">
        <name>pyridoxal 5'-phosphate</name>
        <dbReference type="ChEBI" id="CHEBI:597326"/>
    </cofactor>
</comment>
<dbReference type="SUPFAM" id="SSF49348">
    <property type="entry name" value="Clathrin adaptor appendage domain"/>
    <property type="match status" value="1"/>
</dbReference>
<dbReference type="GO" id="GO:0000139">
    <property type="term" value="C:Golgi membrane"/>
    <property type="evidence" value="ECO:0007669"/>
    <property type="project" value="UniProtKB-SubCell"/>
</dbReference>
<dbReference type="Gene3D" id="1.25.10.10">
    <property type="entry name" value="Leucine-rich Repeat Variant"/>
    <property type="match status" value="1"/>
</dbReference>
<comment type="catalytic activity">
    <reaction evidence="19">
        <text>N(6)-[(R)-lipoyl]-L-lysyl-[glycine-cleavage complex H protein] + glycine + H(+) = N(6)-[(R)-S(8)-aminomethyldihydrolipoyl]-L-lysyl-[glycine-cleavage complex H protein] + CO2</text>
        <dbReference type="Rhea" id="RHEA:24304"/>
        <dbReference type="Rhea" id="RHEA-COMP:10494"/>
        <dbReference type="Rhea" id="RHEA-COMP:10495"/>
        <dbReference type="ChEBI" id="CHEBI:15378"/>
        <dbReference type="ChEBI" id="CHEBI:16526"/>
        <dbReference type="ChEBI" id="CHEBI:57305"/>
        <dbReference type="ChEBI" id="CHEBI:83099"/>
        <dbReference type="ChEBI" id="CHEBI:83143"/>
        <dbReference type="EC" id="1.4.4.2"/>
    </reaction>
</comment>
<evidence type="ECO:0000313" key="29">
    <source>
        <dbReference type="Proteomes" id="UP000591131"/>
    </source>
</evidence>
<dbReference type="NCBIfam" id="TIGR00461">
    <property type="entry name" value="gcvP"/>
    <property type="match status" value="1"/>
</dbReference>
<evidence type="ECO:0000259" key="24">
    <source>
        <dbReference type="Pfam" id="PF02347"/>
    </source>
</evidence>
<evidence type="ECO:0000256" key="9">
    <source>
        <dbReference type="ARBA" id="ARBA00022490"/>
    </source>
</evidence>
<evidence type="ECO:0000256" key="8">
    <source>
        <dbReference type="ARBA" id="ARBA00022448"/>
    </source>
</evidence>
<dbReference type="InterPro" id="IPR015422">
    <property type="entry name" value="PyrdxlP-dep_Trfase_small"/>
</dbReference>
<feature type="domain" description="Coatomer gamma subunit appendage Ig-like subdomain" evidence="25">
    <location>
        <begin position="707"/>
        <end position="844"/>
    </location>
</feature>
<evidence type="ECO:0000256" key="13">
    <source>
        <dbReference type="ARBA" id="ARBA00022927"/>
    </source>
</evidence>
<keyword evidence="15" id="KW-0333">Golgi apparatus</keyword>
<evidence type="ECO:0000256" key="22">
    <source>
        <dbReference type="SAM" id="MobiDB-lite"/>
    </source>
</evidence>
<comment type="similarity">
    <text evidence="5">Belongs to the GcvP family.</text>
</comment>
<evidence type="ECO:0000256" key="3">
    <source>
        <dbReference type="ARBA" id="ARBA00004347"/>
    </source>
</evidence>
<dbReference type="OrthoDB" id="6537869at2759"/>
<reference evidence="28 29" key="1">
    <citation type="submission" date="2020-04" db="EMBL/GenBank/DDBJ databases">
        <title>Perkinsus chesapeaki whole genome sequence.</title>
        <authorList>
            <person name="Bogema D.R."/>
        </authorList>
    </citation>
    <scope>NUCLEOTIDE SEQUENCE [LARGE SCALE GENOMIC DNA]</scope>
    <source>
        <strain evidence="28">ATCC PRA-425</strain>
    </source>
</reference>
<evidence type="ECO:0000256" key="6">
    <source>
        <dbReference type="ARBA" id="ARBA00011775"/>
    </source>
</evidence>
<dbReference type="SUPFAM" id="SSF48371">
    <property type="entry name" value="ARM repeat"/>
    <property type="match status" value="1"/>
</dbReference>
<evidence type="ECO:0000256" key="11">
    <source>
        <dbReference type="ARBA" id="ARBA00022892"/>
    </source>
</evidence>
<evidence type="ECO:0000256" key="12">
    <source>
        <dbReference type="ARBA" id="ARBA00022898"/>
    </source>
</evidence>
<dbReference type="InterPro" id="IPR011989">
    <property type="entry name" value="ARM-like"/>
</dbReference>
<evidence type="ECO:0000256" key="4">
    <source>
        <dbReference type="ARBA" id="ARBA00010720"/>
    </source>
</evidence>
<dbReference type="InterPro" id="IPR002553">
    <property type="entry name" value="Clathrin/coatomer_adapt-like_N"/>
</dbReference>
<comment type="subunit">
    <text evidence="6">Oligomeric complex that consists of at least the alpha, beta, beta', gamma, delta, epsilon and zeta subunits.</text>
</comment>
<dbReference type="NCBIfam" id="NF003346">
    <property type="entry name" value="PRK04366.1"/>
    <property type="match status" value="1"/>
</dbReference>
<dbReference type="InterPro" id="IPR015421">
    <property type="entry name" value="PyrdxlP-dep_Trfase_major"/>
</dbReference>
<evidence type="ECO:0000256" key="20">
    <source>
        <dbReference type="ARBA" id="ARBA00081297"/>
    </source>
</evidence>
<dbReference type="InterPro" id="IPR013040">
    <property type="entry name" value="Coatomer_gsu_app_Ig-like_dom"/>
</dbReference>
<evidence type="ECO:0000256" key="14">
    <source>
        <dbReference type="ARBA" id="ARBA00023002"/>
    </source>
</evidence>
<evidence type="ECO:0000256" key="2">
    <source>
        <dbReference type="ARBA" id="ARBA00004255"/>
    </source>
</evidence>
<dbReference type="FunFam" id="3.40.640.10:FF:000224">
    <property type="entry name" value="Probable glycine dehydrogenase (decarboxylating) subunit 2"/>
    <property type="match status" value="1"/>
</dbReference>
<dbReference type="GO" id="GO:0005198">
    <property type="term" value="F:structural molecule activity"/>
    <property type="evidence" value="ECO:0007669"/>
    <property type="project" value="InterPro"/>
</dbReference>
<dbReference type="GO" id="GO:0016192">
    <property type="term" value="P:vesicle-mediated transport"/>
    <property type="evidence" value="ECO:0007669"/>
    <property type="project" value="UniProtKB-KW"/>
</dbReference>
<organism evidence="28 29">
    <name type="scientific">Perkinsus chesapeaki</name>
    <name type="common">Clam parasite</name>
    <name type="synonym">Perkinsus andrewsi</name>
    <dbReference type="NCBI Taxonomy" id="330153"/>
    <lineage>
        <taxon>Eukaryota</taxon>
        <taxon>Sar</taxon>
        <taxon>Alveolata</taxon>
        <taxon>Perkinsozoa</taxon>
        <taxon>Perkinsea</taxon>
        <taxon>Perkinsida</taxon>
        <taxon>Perkinsidae</taxon>
        <taxon>Perkinsus</taxon>
    </lineage>
</organism>
<dbReference type="SUPFAM" id="SSF53383">
    <property type="entry name" value="PLP-dependent transferases"/>
    <property type="match status" value="2"/>
</dbReference>
<dbReference type="InterPro" id="IPR032154">
    <property type="entry name" value="Coatomer_g_Cpla"/>
</dbReference>
<dbReference type="Proteomes" id="UP000591131">
    <property type="component" value="Unassembled WGS sequence"/>
</dbReference>
<dbReference type="EC" id="1.4.4.2" evidence="7"/>
<dbReference type="GO" id="GO:0006886">
    <property type="term" value="P:intracellular protein transport"/>
    <property type="evidence" value="ECO:0007669"/>
    <property type="project" value="InterPro"/>
</dbReference>
<evidence type="ECO:0000256" key="7">
    <source>
        <dbReference type="ARBA" id="ARBA00012134"/>
    </source>
</evidence>
<proteinExistence type="inferred from homology"/>
<dbReference type="GO" id="GO:0019464">
    <property type="term" value="P:glycine decarboxylation via glycine cleavage system"/>
    <property type="evidence" value="ECO:0007669"/>
    <property type="project" value="TreeGrafter"/>
</dbReference>
<evidence type="ECO:0000256" key="10">
    <source>
        <dbReference type="ARBA" id="ARBA00022737"/>
    </source>
</evidence>
<dbReference type="GO" id="GO:0030170">
    <property type="term" value="F:pyridoxal phosphate binding"/>
    <property type="evidence" value="ECO:0007669"/>
    <property type="project" value="TreeGrafter"/>
</dbReference>
<evidence type="ECO:0000256" key="17">
    <source>
        <dbReference type="ARBA" id="ARBA00023329"/>
    </source>
</evidence>
<dbReference type="Pfam" id="PF21478">
    <property type="entry name" value="GcvP2_C"/>
    <property type="match status" value="1"/>
</dbReference>
<feature type="domain" description="Clathrin/coatomer adaptor adaptin-like N-terminal" evidence="23">
    <location>
        <begin position="37"/>
        <end position="576"/>
    </location>
</feature>
<dbReference type="InterPro" id="IPR015424">
    <property type="entry name" value="PyrdxlP-dep_Trfase"/>
</dbReference>
<evidence type="ECO:0000256" key="18">
    <source>
        <dbReference type="ARBA" id="ARBA00025536"/>
    </source>
</evidence>
<name>A0A7J6M2N3_PERCH</name>
<dbReference type="GO" id="GO:0016594">
    <property type="term" value="F:glycine binding"/>
    <property type="evidence" value="ECO:0007669"/>
    <property type="project" value="TreeGrafter"/>
</dbReference>
<evidence type="ECO:0000256" key="1">
    <source>
        <dbReference type="ARBA" id="ARBA00001933"/>
    </source>
</evidence>
<feature type="modified residue" description="N6-(pyridoxal phosphate)lysine" evidence="21">
    <location>
        <position position="1726"/>
    </location>
</feature>
<evidence type="ECO:0000256" key="15">
    <source>
        <dbReference type="ARBA" id="ARBA00023034"/>
    </source>
</evidence>
<dbReference type="InterPro" id="IPR009028">
    <property type="entry name" value="Coatomer/calthrin_app_sub_C"/>
</dbReference>
<dbReference type="Gene3D" id="3.90.1150.10">
    <property type="entry name" value="Aspartate Aminotransferase, domain 1"/>
    <property type="match status" value="2"/>
</dbReference>
<dbReference type="InterPro" id="IPR037067">
    <property type="entry name" value="Coatomer_gsu_app_sf"/>
</dbReference>
<evidence type="ECO:0000256" key="19">
    <source>
        <dbReference type="ARBA" id="ARBA00049026"/>
    </source>
</evidence>
<feature type="domain" description="Coatomer subunit gamma C-terminal" evidence="26">
    <location>
        <begin position="846"/>
        <end position="960"/>
    </location>
</feature>
<keyword evidence="9" id="KW-0963">Cytoplasm</keyword>
<evidence type="ECO:0000256" key="21">
    <source>
        <dbReference type="PIRSR" id="PIRSR603437-50"/>
    </source>
</evidence>
<keyword evidence="17" id="KW-0968">Cytoplasmic vesicle</keyword>
<feature type="domain" description="Glycine dehydrogenase C-terminal" evidence="27">
    <location>
        <begin position="1800"/>
        <end position="1920"/>
    </location>
</feature>
<dbReference type="GO" id="GO:0030126">
    <property type="term" value="C:COPI vesicle coat"/>
    <property type="evidence" value="ECO:0007669"/>
    <property type="project" value="InterPro"/>
</dbReference>
<keyword evidence="29" id="KW-1185">Reference proteome</keyword>
<evidence type="ECO:0000259" key="27">
    <source>
        <dbReference type="Pfam" id="PF21478"/>
    </source>
</evidence>
<dbReference type="Gene3D" id="3.40.640.10">
    <property type="entry name" value="Type I PLP-dependent aspartate aminotransferase-like (Major domain)"/>
    <property type="match status" value="2"/>
</dbReference>
<dbReference type="FunFam" id="1.25.10.10:FF:000382">
    <property type="entry name" value="Coatomer subunit gamma"/>
    <property type="match status" value="1"/>
</dbReference>
<dbReference type="InterPro" id="IPR003437">
    <property type="entry name" value="GcvP"/>
</dbReference>
<evidence type="ECO:0000256" key="5">
    <source>
        <dbReference type="ARBA" id="ARBA00010756"/>
    </source>
</evidence>
<dbReference type="EMBL" id="JAAPAO010000251">
    <property type="protein sequence ID" value="KAF4665799.1"/>
    <property type="molecule type" value="Genomic_DNA"/>
</dbReference>
<dbReference type="Gene3D" id="2.60.40.1480">
    <property type="entry name" value="Coatomer, gamma subunit, appendage domain"/>
    <property type="match status" value="1"/>
</dbReference>
<dbReference type="GO" id="GO:0005960">
    <property type="term" value="C:glycine cleavage complex"/>
    <property type="evidence" value="ECO:0007669"/>
    <property type="project" value="TreeGrafter"/>
</dbReference>
<dbReference type="InterPro" id="IPR013041">
    <property type="entry name" value="Clathrin_app_Ig-like_sf"/>
</dbReference>
<accession>A0A7J6M2N3</accession>
<comment type="caution">
    <text evidence="28">The sequence shown here is derived from an EMBL/GenBank/DDBJ whole genome shotgun (WGS) entry which is preliminary data.</text>
</comment>
<keyword evidence="13" id="KW-0653">Protein transport</keyword>
<sequence>MNVDAIKEKVKEALKDNLKMDTDGGKDDGGNPWACEKSTVIQETRIFNNTPIDTVKCCKLITKILYLISQGDDFDGSELTDMFFGITKLFQSNNVKLRRMVYLVLKNLHPSETEVFIVTSCLTKDMQSNNDCYRANAIRVLSRILDPNMAAQVDRYLKSAIVDKCAFVQSAALVCGMQLMNTVPDLVRRWVSEVQSAAQNTSSPMVQYHALALLYDIKRNDRLALQKVLGQFTAEGQAPPKSPMAVCSLIRYTGAALIAHDQDMMVERQLLNFLNTCLRHKSEMVQFEAARAFFELADVEFKRNPRQAASMANQTVICNGVYDMSSAMAVMQVLLNSPKPVVRFAAIRCLNNLAKTRPGVVSRCNSDIEPLLSDSNRNIATLALTTLLKTGQEANIDKLVKQIQTLMSDISDVYKLDIVRAIRSLCIQYPSKHRVLMGFLSSSLREEGSHEFKKELVDTIILVINQVPSATDLGLLHLCEFIEDCEYPALCCRVLTFLAGHVPLTEHPEKYIRFIYNRLILENAVVRGAAVDALAKIALAVPSLRGDIVTLLETADKDNDDEVRDRIRLYTNTIKDSMSPVGSESTEATEDLEVLLTEKELPFSIDALYDSMVAQMSDPSKYDTEVDTSILPTPEAYRSQMREMEVERQQAMEASAAAASQGAIAKMGAATKTVSDNEASTGSGPRGSSATAAAGTYGDAQQEFLNALSPLISASELGALLHSSRSQMLTEQEAEYRVRARKHIFKSYLVIEFIITNTLEDIELDNITIKLTGVEDTGLFQEIGELGIGSLSYGDTGSAYVVLQKMDGGIHSARFGACLEFTVKEDGDDIGYKDEYPVEDVTLTIGDHISPRGLPAGQFRQGWEAMHAQGGGETTAKHILGYKTLEQAIKGLQTTLNCEPCDGSGVISDETAARGHTLLLCGTFAGGMTVLVKCLLGIDPSRGCLLKLSVRAKSQAVTELYVIVTPIIVRSSLRLRGIGSNRGIHSDASSTRVVDDYVKSLSPHDKHYLGASPVGLFNKSDTFLPRHIGSGIDDITQMCQVAGANTLEQLIKETIPSHILREPGFLTSITDAKSESEALAKFREMMKKNDLYKNFIGQGYHGTIVPAAILRNLAENPAWYTSYTPYQAEISQGRLECLLIFQTVVSELTGLPVANCSLLDEATAAAEAVTMIQRGIGNTIRKVMFLSDTMNPQTIEVVKTRARWAGIPIEIGDIDTFDFTRKDLIGAFVQYPDTRGTIRDYSFIADALKEGGSGGGTLAVAADPLALTVCKPPSDMGADVVVGSMQRFGVPMWYGGPAAGYLATTTSNTRRMAGRLVGISEDAEGNPAYRLTLQTREQHIRLNKATSNVCTAQALLANMSAMYAVYHGPSGLSRIASRVHALGQVFVKGLYDIDVAVTTPDMFFDCVTMRFDTPDKASSVMNAALDGGMNLRLVDNTTVSVSFDETHTLQDVQALLQAVAAGTGKHFTGTVSGYENELGLMPESMRRTKPYMTQKIFNTIVTETELMRYLYHLQSKDISLTKSMITLGSCTMKLNSSTSMYTIVQEEVTAPHPFTPLNQMKGYATLLRSLEKSLEEITGFAVCSLQPCSGAQGEYAGLLAIRQYHESRGDIQRTVCLIPRSAHGTNPASAAMMGFEIVWLDDDGPNGMDIDALDRICNDVGDRLGALMITYPSTRGVFETHIKAICDTVHKYGGQVYMDGANMNAQLALTSPGTIGADVCHLNLHKTFSIPHGGGGPGMGPICAAEHLRPFMPSHPVISTGSDINIAGTVNAAPYGQAGIASIPWIFINMLGEEGLRASAEIAILNANYMAARLKDHYPLMHVNGNGRCSHEFIIDISDIRKHTGVVEEDIAKRLMDYGFHAPTMSWPVHHSLMIEPTESESKDELDRFCDALIQIKHEIDSIADGVYDLKDNPLKNAPHTQDMVTADNWEHCYSRDVAAFPLPWVKARGKFWPSCARVNNILGDRKLILKIA</sequence>